<dbReference type="HOGENOM" id="CLU_321391_0_0_1"/>
<evidence type="ECO:0000313" key="3">
    <source>
        <dbReference type="Proteomes" id="UP000000305"/>
    </source>
</evidence>
<dbReference type="OrthoDB" id="8432505at2759"/>
<dbReference type="KEGG" id="dpx:DAPPUDRAFT_264901"/>
<dbReference type="InParanoid" id="E9HSJ0"/>
<evidence type="ECO:0000259" key="1">
    <source>
        <dbReference type="PROSITE" id="PS51717"/>
    </source>
</evidence>
<dbReference type="SUPFAM" id="SSF52540">
    <property type="entry name" value="P-loop containing nucleoside triphosphate hydrolases"/>
    <property type="match status" value="1"/>
</dbReference>
<dbReference type="GO" id="GO:0003924">
    <property type="term" value="F:GTPase activity"/>
    <property type="evidence" value="ECO:0007669"/>
    <property type="project" value="InterPro"/>
</dbReference>
<dbReference type="InterPro" id="IPR030383">
    <property type="entry name" value="G_VLIG_dom"/>
</dbReference>
<dbReference type="GO" id="GO:0005525">
    <property type="term" value="F:GTP binding"/>
    <property type="evidence" value="ECO:0007669"/>
    <property type="project" value="InterPro"/>
</dbReference>
<dbReference type="PANTHER" id="PTHR22796">
    <property type="entry name" value="URG4-RELATED"/>
    <property type="match status" value="1"/>
</dbReference>
<organism evidence="2 3">
    <name type="scientific">Daphnia pulex</name>
    <name type="common">Water flea</name>
    <dbReference type="NCBI Taxonomy" id="6669"/>
    <lineage>
        <taxon>Eukaryota</taxon>
        <taxon>Metazoa</taxon>
        <taxon>Ecdysozoa</taxon>
        <taxon>Arthropoda</taxon>
        <taxon>Crustacea</taxon>
        <taxon>Branchiopoda</taxon>
        <taxon>Diplostraca</taxon>
        <taxon>Cladocera</taxon>
        <taxon>Anomopoda</taxon>
        <taxon>Daphniidae</taxon>
        <taxon>Daphnia</taxon>
    </lineage>
</organism>
<dbReference type="eggNOG" id="ENOG502QVVR">
    <property type="taxonomic scope" value="Eukaryota"/>
</dbReference>
<sequence length="902" mass="102641">MSYEYEKKDNGFHFRIKGLLQGETPSLLKDTVITASKGVSKSPPQLKMLYQIPVLIGEVYSPLECVSPPEIQLTNIQSVESLGDVKESGFLLQKYYLRCAKIEEEKVEHPSNNDFETRQIRVIKDVMRTQAVILQNHPLLKLFLTILEKEDSCSRVLSLNLLENELAMELEPLLKNVQQLSRSYCDVSMTAVGETGLISKLKKDLNSAKTKLIDSTLNIEHLWRELSHLYTDMEPEKRSPSIQKIPRLAAQHLLDGFPLELLDGDSNMIRQDWIKVVLYELGKMVERKRMFVLSVMGVQSSGKSTMLNTMFGIKMRTSVGQCTRGVNMQLLAVEGRSEYDYILLLDTEGTRAPEYHGLPGSEKRDNQMATLSILLSDATIIVIPGENDAAVKEILPIVLMAYDGSQLAELNGGRLSSRMFFLYNRIDTSQANKLENIIQILGTSLHTAFSQVQSLTGNLTNLKSESPFGSFNLDPSGSSGRDVCILGNVKSNYVPPGDVPDEAYGDALIKFREHIHQRVVSNVEGKAWESTTVDKFSAYIKEVWSCICSANFNLNFATVIERMTFDQLDIEYKLKEQELSEAYVKFFTNIKKEMRKVNEKESATIAECGNPTVSSDISNNNNEDFSVLSFIAKLNDAMSPTLRRLDDEVNVIVKVEEREKWSVQFLQMWKSTKKKQECDWTNNIKKAFNRICLYEERLKSYERKMRQEINDFFKSTSSECSPDAEVTKLVMKFQKAFDKMLFEIKKEFPPKNIEVEIANVYLKSHVIKGRQIGTNWTRHDSSSSAFLTCLREEQKRDGNGAGALRGFQSFWNKLNRNGKSETEEIAKKQALLLLCVEYVTDIVQIFVDGKFCYDDSIVYTVIKEVDKGICKNQVCDHSLIEQVHTYGRKLTSELLGTIQDQW</sequence>
<proteinExistence type="predicted"/>
<evidence type="ECO:0000313" key="2">
    <source>
        <dbReference type="EMBL" id="EFX65299.1"/>
    </source>
</evidence>
<dbReference type="InterPro" id="IPR027417">
    <property type="entry name" value="P-loop_NTPase"/>
</dbReference>
<dbReference type="PANTHER" id="PTHR22796:SF1">
    <property type="entry name" value="VWFA DOMAIN-CONTAINING PROTEIN"/>
    <property type="match status" value="1"/>
</dbReference>
<protein>
    <recommendedName>
        <fullName evidence="1">VLIG-type G domain-containing protein</fullName>
    </recommendedName>
</protein>
<dbReference type="PROSITE" id="PS51717">
    <property type="entry name" value="G_VLIG"/>
    <property type="match status" value="1"/>
</dbReference>
<reference evidence="2 3" key="1">
    <citation type="journal article" date="2011" name="Science">
        <title>The ecoresponsive genome of Daphnia pulex.</title>
        <authorList>
            <person name="Colbourne J.K."/>
            <person name="Pfrender M.E."/>
            <person name="Gilbert D."/>
            <person name="Thomas W.K."/>
            <person name="Tucker A."/>
            <person name="Oakley T.H."/>
            <person name="Tokishita S."/>
            <person name="Aerts A."/>
            <person name="Arnold G.J."/>
            <person name="Basu M.K."/>
            <person name="Bauer D.J."/>
            <person name="Caceres C.E."/>
            <person name="Carmel L."/>
            <person name="Casola C."/>
            <person name="Choi J.H."/>
            <person name="Detter J.C."/>
            <person name="Dong Q."/>
            <person name="Dusheyko S."/>
            <person name="Eads B.D."/>
            <person name="Frohlich T."/>
            <person name="Geiler-Samerotte K.A."/>
            <person name="Gerlach D."/>
            <person name="Hatcher P."/>
            <person name="Jogdeo S."/>
            <person name="Krijgsveld J."/>
            <person name="Kriventseva E.V."/>
            <person name="Kultz D."/>
            <person name="Laforsch C."/>
            <person name="Lindquist E."/>
            <person name="Lopez J."/>
            <person name="Manak J.R."/>
            <person name="Muller J."/>
            <person name="Pangilinan J."/>
            <person name="Patwardhan R.P."/>
            <person name="Pitluck S."/>
            <person name="Pritham E.J."/>
            <person name="Rechtsteiner A."/>
            <person name="Rho M."/>
            <person name="Rogozin I.B."/>
            <person name="Sakarya O."/>
            <person name="Salamov A."/>
            <person name="Schaack S."/>
            <person name="Shapiro H."/>
            <person name="Shiga Y."/>
            <person name="Skalitzky C."/>
            <person name="Smith Z."/>
            <person name="Souvorov A."/>
            <person name="Sung W."/>
            <person name="Tang Z."/>
            <person name="Tsuchiya D."/>
            <person name="Tu H."/>
            <person name="Vos H."/>
            <person name="Wang M."/>
            <person name="Wolf Y.I."/>
            <person name="Yamagata H."/>
            <person name="Yamada T."/>
            <person name="Ye Y."/>
            <person name="Shaw J.R."/>
            <person name="Andrews J."/>
            <person name="Crease T.J."/>
            <person name="Tang H."/>
            <person name="Lucas S.M."/>
            <person name="Robertson H.M."/>
            <person name="Bork P."/>
            <person name="Koonin E.V."/>
            <person name="Zdobnov E.M."/>
            <person name="Grigoriev I.V."/>
            <person name="Lynch M."/>
            <person name="Boore J.L."/>
        </authorList>
    </citation>
    <scope>NUCLEOTIDE SEQUENCE [LARGE SCALE GENOMIC DNA]</scope>
</reference>
<dbReference type="Proteomes" id="UP000000305">
    <property type="component" value="Unassembled WGS sequence"/>
</dbReference>
<gene>
    <name evidence="2" type="ORF">DAPPUDRAFT_264901</name>
</gene>
<dbReference type="Pfam" id="PF25683">
    <property type="entry name" value="URGCP_GTPase"/>
    <property type="match status" value="1"/>
</dbReference>
<keyword evidence="3" id="KW-1185">Reference proteome</keyword>
<dbReference type="Gene3D" id="3.40.50.300">
    <property type="entry name" value="P-loop containing nucleotide triphosphate hydrolases"/>
    <property type="match status" value="1"/>
</dbReference>
<accession>E9HSJ0</accession>
<dbReference type="PhylomeDB" id="E9HSJ0"/>
<dbReference type="AlphaFoldDB" id="E9HSJ0"/>
<name>E9HSJ0_DAPPU</name>
<dbReference type="EMBL" id="GL732752">
    <property type="protein sequence ID" value="EFX65299.1"/>
    <property type="molecule type" value="Genomic_DNA"/>
</dbReference>
<feature type="domain" description="VLIG-type G" evidence="1">
    <location>
        <begin position="287"/>
        <end position="402"/>
    </location>
</feature>